<evidence type="ECO:0000256" key="1">
    <source>
        <dbReference type="ARBA" id="ARBA00009995"/>
    </source>
</evidence>
<dbReference type="PANTHER" id="PTHR11926:SF774">
    <property type="entry name" value="UDP-GLYCOSYLTRANSFERASE 85A1-RELATED"/>
    <property type="match status" value="1"/>
</dbReference>
<dbReference type="InterPro" id="IPR002213">
    <property type="entry name" value="UDP_glucos_trans"/>
</dbReference>
<dbReference type="Pfam" id="PF26168">
    <property type="entry name" value="Glyco_transf_N"/>
    <property type="match status" value="1"/>
</dbReference>
<dbReference type="InterPro" id="IPR058980">
    <property type="entry name" value="Glyco_transf_N"/>
</dbReference>
<protein>
    <submittedName>
        <fullName evidence="4">UGT85A</fullName>
    </submittedName>
</protein>
<dbReference type="PANTHER" id="PTHR11926">
    <property type="entry name" value="GLUCOSYL/GLUCURONOSYL TRANSFERASES"/>
    <property type="match status" value="1"/>
</dbReference>
<proteinExistence type="evidence at transcript level"/>
<dbReference type="EMBL" id="KJ711120">
    <property type="protein sequence ID" value="AJP06365.1"/>
    <property type="molecule type" value="mRNA"/>
</dbReference>
<sequence>ALKEQKQIMSSNIGMDTLVQKGKHDLHAVIVPFPAQSHVNVLMNLAQLLAIRGVFVTFVNTEWIYKRIVEASKDGKSLVSEDDPELEQQGGKIRFLSIPDGLPPHHGRTSNLAELFVALQKLGPSLEDLLSTAGEKSLSFPPITFIVTDAFMSCTEEVATNLKVPRVIFWPLCAAASVSQCYANLLVSEGFIPVNVSEAKISGKLITCLPGNLPPLKPTDLLSLYRAQDPSDILFKALLHESEKQSKGDYTLVNTFEELEGRDAITALSLNGCPALAIGPLFLPNFLQRRTSACSLWEEEEGCLTWLDMQRPGSVIYISFGSLAVKSKQQLEQLALGLENSGQPFLWVLRLDIAEGQAAILPEGFEERTKKRALFVRWAPQVKVLAHPSVGLFLTHNGWNSTLEAMSMGVPAVGFPYFGDQFLNCRFAKEVWKIGLDFEDVDVDDQKVVMREEVEDVVRTMMRTVEGNKLKDNVLRLKEHATNAILPGGSSFLNLNTFVEDMVMWKGFQS</sequence>
<dbReference type="SUPFAM" id="SSF53756">
    <property type="entry name" value="UDP-Glycosyltransferase/glycogen phosphorylase"/>
    <property type="match status" value="1"/>
</dbReference>
<feature type="domain" description="Glycosyltransferase N-terminal" evidence="3">
    <location>
        <begin position="28"/>
        <end position="62"/>
    </location>
</feature>
<dbReference type="Gene3D" id="3.40.50.2000">
    <property type="entry name" value="Glycogen Phosphorylase B"/>
    <property type="match status" value="2"/>
</dbReference>
<keyword evidence="2" id="KW-0808">Transferase</keyword>
<dbReference type="GO" id="GO:0080044">
    <property type="term" value="F:quercetin 7-O-glucosyltransferase activity"/>
    <property type="evidence" value="ECO:0007669"/>
    <property type="project" value="TreeGrafter"/>
</dbReference>
<dbReference type="GO" id="GO:0080043">
    <property type="term" value="F:quercetin 3-O-glucosyltransferase activity"/>
    <property type="evidence" value="ECO:0007669"/>
    <property type="project" value="TreeGrafter"/>
</dbReference>
<accession>A0A0K0M736</accession>
<evidence type="ECO:0000313" key="4">
    <source>
        <dbReference type="EMBL" id="AJP06365.1"/>
    </source>
</evidence>
<evidence type="ECO:0000256" key="2">
    <source>
        <dbReference type="ARBA" id="ARBA00022679"/>
    </source>
</evidence>
<comment type="similarity">
    <text evidence="1">Belongs to the UDP-glycosyltransferase family.</text>
</comment>
<organism evidence="4">
    <name type="scientific">Pinus tabuliformis</name>
    <name type="common">Chinese red pine</name>
    <name type="synonym">Pinus leucosperma</name>
    <dbReference type="NCBI Taxonomy" id="88731"/>
    <lineage>
        <taxon>Eukaryota</taxon>
        <taxon>Viridiplantae</taxon>
        <taxon>Streptophyta</taxon>
        <taxon>Embryophyta</taxon>
        <taxon>Tracheophyta</taxon>
        <taxon>Spermatophyta</taxon>
        <taxon>Pinopsida</taxon>
        <taxon>Pinidae</taxon>
        <taxon>Conifers I</taxon>
        <taxon>Pinales</taxon>
        <taxon>Pinaceae</taxon>
        <taxon>Pinus</taxon>
        <taxon>Pinus subgen. Pinus</taxon>
    </lineage>
</organism>
<feature type="non-terminal residue" evidence="4">
    <location>
        <position position="1"/>
    </location>
</feature>
<dbReference type="Pfam" id="PF00201">
    <property type="entry name" value="UDPGT"/>
    <property type="match status" value="1"/>
</dbReference>
<dbReference type="FunFam" id="3.40.50.2000:FF:000237">
    <property type="entry name" value="Glycosyltransferase"/>
    <property type="match status" value="1"/>
</dbReference>
<dbReference type="CDD" id="cd03784">
    <property type="entry name" value="GT1_Gtf-like"/>
    <property type="match status" value="1"/>
</dbReference>
<evidence type="ECO:0000259" key="3">
    <source>
        <dbReference type="Pfam" id="PF26168"/>
    </source>
</evidence>
<name>A0A0K0M736_PINTB</name>
<reference evidence="4" key="1">
    <citation type="submission" date="2014-04" db="EMBL/GenBank/DDBJ databases">
        <title>The genes involved in the male and female cone development in Pinus tabuliformis.</title>
        <authorList>
            <person name="Niu S."/>
            <person name="Li W."/>
            <person name="Chen X."/>
        </authorList>
    </citation>
    <scope>NUCLEOTIDE SEQUENCE</scope>
</reference>
<dbReference type="AlphaFoldDB" id="A0A0K0M736"/>